<keyword evidence="1" id="KW-0472">Membrane</keyword>
<gene>
    <name evidence="2" type="ORF">WAK64_08340</name>
</gene>
<dbReference type="Proteomes" id="UP001312865">
    <property type="component" value="Unassembled WGS sequence"/>
</dbReference>
<dbReference type="EMBL" id="JBBAXC010000005">
    <property type="protein sequence ID" value="MEI5907064.1"/>
    <property type="molecule type" value="Genomic_DNA"/>
</dbReference>
<dbReference type="RefSeq" id="WP_336586498.1">
    <property type="nucleotide sequence ID" value="NZ_JBBAXC010000005.1"/>
</dbReference>
<sequence>MQVQPQISSSVTIVTKKEMTLRRVLNTYGFFTVISLVLWIFTNPITLENMNFYFNDKKMLETYQIMKYMSFVAGSGVIYFFLVNIYFMGQKWRKVFYTAITLLFCLSLFMVFYLLPNATPH</sequence>
<comment type="caution">
    <text evidence="2">The sequence shown here is derived from an EMBL/GenBank/DDBJ whole genome shotgun (WGS) entry which is preliminary data.</text>
</comment>
<organism evidence="2 3">
    <name type="scientific">Bacillus spongiae</name>
    <dbReference type="NCBI Taxonomy" id="2683610"/>
    <lineage>
        <taxon>Bacteria</taxon>
        <taxon>Bacillati</taxon>
        <taxon>Bacillota</taxon>
        <taxon>Bacilli</taxon>
        <taxon>Bacillales</taxon>
        <taxon>Bacillaceae</taxon>
        <taxon>Bacillus</taxon>
    </lineage>
</organism>
<name>A0ABU8HCZ1_9BACI</name>
<protein>
    <submittedName>
        <fullName evidence="2">Uncharacterized protein</fullName>
    </submittedName>
</protein>
<evidence type="ECO:0000313" key="2">
    <source>
        <dbReference type="EMBL" id="MEI5907064.1"/>
    </source>
</evidence>
<accession>A0ABU8HCZ1</accession>
<proteinExistence type="predicted"/>
<evidence type="ECO:0000256" key="1">
    <source>
        <dbReference type="SAM" id="Phobius"/>
    </source>
</evidence>
<keyword evidence="1" id="KW-1133">Transmembrane helix</keyword>
<feature type="transmembrane region" description="Helical" evidence="1">
    <location>
        <begin position="65"/>
        <end position="88"/>
    </location>
</feature>
<keyword evidence="1" id="KW-0812">Transmembrane</keyword>
<evidence type="ECO:0000313" key="3">
    <source>
        <dbReference type="Proteomes" id="UP001312865"/>
    </source>
</evidence>
<reference evidence="2 3" key="1">
    <citation type="journal article" date="2018" name="J. Microbiol.">
        <title>Bacillus spongiae sp. nov., isolated from sponge of Jeju Island.</title>
        <authorList>
            <person name="Lee G.E."/>
            <person name="Im W.T."/>
            <person name="Park J.S."/>
        </authorList>
    </citation>
    <scope>NUCLEOTIDE SEQUENCE [LARGE SCALE GENOMIC DNA]</scope>
    <source>
        <strain evidence="2 3">135PIL107-10</strain>
    </source>
</reference>
<feature type="transmembrane region" description="Helical" evidence="1">
    <location>
        <begin position="25"/>
        <end position="45"/>
    </location>
</feature>
<keyword evidence="3" id="KW-1185">Reference proteome</keyword>
<feature type="transmembrane region" description="Helical" evidence="1">
    <location>
        <begin position="95"/>
        <end position="115"/>
    </location>
</feature>